<dbReference type="AlphaFoldDB" id="A0A2K3D531"/>
<gene>
    <name evidence="2" type="ORF">CHLRE_12g534961v5</name>
</gene>
<organism evidence="2 3">
    <name type="scientific">Chlamydomonas reinhardtii</name>
    <name type="common">Chlamydomonas smithii</name>
    <dbReference type="NCBI Taxonomy" id="3055"/>
    <lineage>
        <taxon>Eukaryota</taxon>
        <taxon>Viridiplantae</taxon>
        <taxon>Chlorophyta</taxon>
        <taxon>core chlorophytes</taxon>
        <taxon>Chlorophyceae</taxon>
        <taxon>CS clade</taxon>
        <taxon>Chlamydomonadales</taxon>
        <taxon>Chlamydomonadaceae</taxon>
        <taxon>Chlamydomonas</taxon>
    </lineage>
</organism>
<proteinExistence type="predicted"/>
<feature type="signal peptide" evidence="1">
    <location>
        <begin position="1"/>
        <end position="20"/>
    </location>
</feature>
<protein>
    <submittedName>
        <fullName evidence="2">Uncharacterized protein</fullName>
    </submittedName>
</protein>
<dbReference type="RefSeq" id="XP_042918723.1">
    <property type="nucleotide sequence ID" value="XM_043068628.1"/>
</dbReference>
<keyword evidence="1" id="KW-0732">Signal</keyword>
<name>A0A2K3D531_CHLRE</name>
<sequence>MRLCGTVWLCVLAAAHSIYAADNISANANAGASPFTADIVVDPTCLWKAERSIASGCGLGDEGRLRAETAALVHACVQFADDPVLRRLRVIAGVARLYPELQRLSTEFSAATGIPTYFNFSNAIGGSGHRHHGSTSAGMLQCMPVRASRLLPSTMEIPS</sequence>
<accession>A0A2K3D531</accession>
<dbReference type="Gramene" id="PNW75640">
    <property type="protein sequence ID" value="PNW75640"/>
    <property type="gene ID" value="CHLRE_12g534961v5"/>
</dbReference>
<evidence type="ECO:0000256" key="1">
    <source>
        <dbReference type="SAM" id="SignalP"/>
    </source>
</evidence>
<dbReference type="EMBL" id="CM008973">
    <property type="protein sequence ID" value="PNW75640.1"/>
    <property type="molecule type" value="Genomic_DNA"/>
</dbReference>
<reference evidence="2 3" key="1">
    <citation type="journal article" date="2007" name="Science">
        <title>The Chlamydomonas genome reveals the evolution of key animal and plant functions.</title>
        <authorList>
            <person name="Merchant S.S."/>
            <person name="Prochnik S.E."/>
            <person name="Vallon O."/>
            <person name="Harris E.H."/>
            <person name="Karpowicz S.J."/>
            <person name="Witman G.B."/>
            <person name="Terry A."/>
            <person name="Salamov A."/>
            <person name="Fritz-Laylin L.K."/>
            <person name="Marechal-Drouard L."/>
            <person name="Marshall W.F."/>
            <person name="Qu L.H."/>
            <person name="Nelson D.R."/>
            <person name="Sanderfoot A.A."/>
            <person name="Spalding M.H."/>
            <person name="Kapitonov V.V."/>
            <person name="Ren Q."/>
            <person name="Ferris P."/>
            <person name="Lindquist E."/>
            <person name="Shapiro H."/>
            <person name="Lucas S.M."/>
            <person name="Grimwood J."/>
            <person name="Schmutz J."/>
            <person name="Cardol P."/>
            <person name="Cerutti H."/>
            <person name="Chanfreau G."/>
            <person name="Chen C.L."/>
            <person name="Cognat V."/>
            <person name="Croft M.T."/>
            <person name="Dent R."/>
            <person name="Dutcher S."/>
            <person name="Fernandez E."/>
            <person name="Fukuzawa H."/>
            <person name="Gonzalez-Ballester D."/>
            <person name="Gonzalez-Halphen D."/>
            <person name="Hallmann A."/>
            <person name="Hanikenne M."/>
            <person name="Hippler M."/>
            <person name="Inwood W."/>
            <person name="Jabbari K."/>
            <person name="Kalanon M."/>
            <person name="Kuras R."/>
            <person name="Lefebvre P.A."/>
            <person name="Lemaire S.D."/>
            <person name="Lobanov A.V."/>
            <person name="Lohr M."/>
            <person name="Manuell A."/>
            <person name="Meier I."/>
            <person name="Mets L."/>
            <person name="Mittag M."/>
            <person name="Mittelmeier T."/>
            <person name="Moroney J.V."/>
            <person name="Moseley J."/>
            <person name="Napoli C."/>
            <person name="Nedelcu A.M."/>
            <person name="Niyogi K."/>
            <person name="Novoselov S.V."/>
            <person name="Paulsen I.T."/>
            <person name="Pazour G."/>
            <person name="Purton S."/>
            <person name="Ral J.P."/>
            <person name="Riano-Pachon D.M."/>
            <person name="Riekhof W."/>
            <person name="Rymarquis L."/>
            <person name="Schroda M."/>
            <person name="Stern D."/>
            <person name="Umen J."/>
            <person name="Willows R."/>
            <person name="Wilson N."/>
            <person name="Zimmer S.L."/>
            <person name="Allmer J."/>
            <person name="Balk J."/>
            <person name="Bisova K."/>
            <person name="Chen C.J."/>
            <person name="Elias M."/>
            <person name="Gendler K."/>
            <person name="Hauser C."/>
            <person name="Lamb M.R."/>
            <person name="Ledford H."/>
            <person name="Long J.C."/>
            <person name="Minagawa J."/>
            <person name="Page M.D."/>
            <person name="Pan J."/>
            <person name="Pootakham W."/>
            <person name="Roje S."/>
            <person name="Rose A."/>
            <person name="Stahlberg E."/>
            <person name="Terauchi A.M."/>
            <person name="Yang P."/>
            <person name="Ball S."/>
            <person name="Bowler C."/>
            <person name="Dieckmann C.L."/>
            <person name="Gladyshev V.N."/>
            <person name="Green P."/>
            <person name="Jorgensen R."/>
            <person name="Mayfield S."/>
            <person name="Mueller-Roeber B."/>
            <person name="Rajamani S."/>
            <person name="Sayre R.T."/>
            <person name="Brokstein P."/>
            <person name="Dubchak I."/>
            <person name="Goodstein D."/>
            <person name="Hornick L."/>
            <person name="Huang Y.W."/>
            <person name="Jhaveri J."/>
            <person name="Luo Y."/>
            <person name="Martinez D."/>
            <person name="Ngau W.C."/>
            <person name="Otillar B."/>
            <person name="Poliakov A."/>
            <person name="Porter A."/>
            <person name="Szajkowski L."/>
            <person name="Werner G."/>
            <person name="Zhou K."/>
            <person name="Grigoriev I.V."/>
            <person name="Rokhsar D.S."/>
            <person name="Grossman A.R."/>
        </authorList>
    </citation>
    <scope>NUCLEOTIDE SEQUENCE [LARGE SCALE GENOMIC DNA]</scope>
    <source>
        <strain evidence="3">CC-503</strain>
    </source>
</reference>
<dbReference type="InParanoid" id="A0A2K3D531"/>
<evidence type="ECO:0000313" key="2">
    <source>
        <dbReference type="EMBL" id="PNW75640.1"/>
    </source>
</evidence>
<keyword evidence="3" id="KW-1185">Reference proteome</keyword>
<evidence type="ECO:0000313" key="3">
    <source>
        <dbReference type="Proteomes" id="UP000006906"/>
    </source>
</evidence>
<dbReference type="KEGG" id="cre:CHLRE_12g534961v5"/>
<feature type="chain" id="PRO_5014350601" evidence="1">
    <location>
        <begin position="21"/>
        <end position="159"/>
    </location>
</feature>
<dbReference type="GeneID" id="66055668"/>
<dbReference type="Proteomes" id="UP000006906">
    <property type="component" value="Chromosome 12"/>
</dbReference>